<evidence type="ECO:0000256" key="6">
    <source>
        <dbReference type="ARBA" id="ARBA00023303"/>
    </source>
</evidence>
<dbReference type="GO" id="GO:0140114">
    <property type="term" value="P:cellular detoxification of fluoride"/>
    <property type="evidence" value="ECO:0007669"/>
    <property type="project" value="UniProtKB-UniRule"/>
</dbReference>
<gene>
    <name evidence="10" type="primary">fluC</name>
    <name evidence="10" type="synonym">crcB</name>
    <name evidence="12" type="ORF">HAU20_01325</name>
    <name evidence="11" type="ORF">HAU43_00150</name>
</gene>
<evidence type="ECO:0000256" key="7">
    <source>
        <dbReference type="ARBA" id="ARBA00035120"/>
    </source>
</evidence>
<dbReference type="GO" id="GO:0062054">
    <property type="term" value="F:fluoride channel activity"/>
    <property type="evidence" value="ECO:0007669"/>
    <property type="project" value="UniProtKB-UniRule"/>
</dbReference>
<keyword evidence="5 10" id="KW-0472">Membrane</keyword>
<comment type="activity regulation">
    <text evidence="10">Na(+) is not transported, but it plays an essential structural role and its presence is essential for fluoride channel function.</text>
</comment>
<keyword evidence="2 10" id="KW-1003">Cell membrane</keyword>
<proteinExistence type="inferred from homology"/>
<evidence type="ECO:0000256" key="8">
    <source>
        <dbReference type="ARBA" id="ARBA00035585"/>
    </source>
</evidence>
<evidence type="ECO:0000256" key="10">
    <source>
        <dbReference type="HAMAP-Rule" id="MF_00454"/>
    </source>
</evidence>
<evidence type="ECO:0000256" key="4">
    <source>
        <dbReference type="ARBA" id="ARBA00022989"/>
    </source>
</evidence>
<dbReference type="HAMAP" id="MF_00454">
    <property type="entry name" value="FluC"/>
    <property type="match status" value="1"/>
</dbReference>
<keyword evidence="3 10" id="KW-0812">Transmembrane</keyword>
<organism evidence="12 13">
    <name type="scientific">Weissella confusa</name>
    <name type="common">Lactobacillus confusus</name>
    <dbReference type="NCBI Taxonomy" id="1583"/>
    <lineage>
        <taxon>Bacteria</taxon>
        <taxon>Bacillati</taxon>
        <taxon>Bacillota</taxon>
        <taxon>Bacilli</taxon>
        <taxon>Lactobacillales</taxon>
        <taxon>Lactobacillaceae</taxon>
        <taxon>Weissella</taxon>
    </lineage>
</organism>
<dbReference type="PANTHER" id="PTHR28259">
    <property type="entry name" value="FLUORIDE EXPORT PROTEIN 1-RELATED"/>
    <property type="match status" value="1"/>
</dbReference>
<dbReference type="Proteomes" id="UP000728106">
    <property type="component" value="Unassembled WGS sequence"/>
</dbReference>
<keyword evidence="10" id="KW-0813">Transport</keyword>
<keyword evidence="13" id="KW-1185">Reference proteome</keyword>
<keyword evidence="6 10" id="KW-0407">Ion channel</keyword>
<evidence type="ECO:0000256" key="9">
    <source>
        <dbReference type="ARBA" id="ARBA00049940"/>
    </source>
</evidence>
<reference evidence="12" key="1">
    <citation type="submission" date="2020-02" db="EMBL/GenBank/DDBJ databases">
        <authorList>
            <person name="Fontana A."/>
            <person name="Patrone V."/>
            <person name="Morelli L."/>
        </authorList>
    </citation>
    <scope>NUCLEOTIDE SEQUENCE</scope>
    <source>
        <strain evidence="11">CCUG 30943</strain>
        <strain evidence="12">CCUG 43002</strain>
    </source>
</reference>
<name>A0A0R2F6M7_WEICO</name>
<reference evidence="12 13" key="2">
    <citation type="journal article" date="2021" name="Int. J. Food Microbiol.">
        <title>Safety demonstration of a microbial species for use in the food chain: Weissella confusa.</title>
        <authorList>
            <person name="Bourdichon F."/>
            <person name="Patrone V."/>
            <person name="Fontana A."/>
            <person name="Milani G."/>
            <person name="Morelli L."/>
        </authorList>
    </citation>
    <scope>NUCLEOTIDE SEQUENCE [LARGE SCALE GENOMIC DNA]</scope>
    <source>
        <strain evidence="11">CCUG 30943</strain>
        <strain evidence="12 13">CCUG 43002</strain>
    </source>
</reference>
<evidence type="ECO:0000313" key="12">
    <source>
        <dbReference type="EMBL" id="MBJ7638064.1"/>
    </source>
</evidence>
<evidence type="ECO:0000313" key="11">
    <source>
        <dbReference type="EMBL" id="MBJ7631525.1"/>
    </source>
</evidence>
<comment type="subcellular location">
    <subcellularLocation>
        <location evidence="1 10">Cell membrane</location>
        <topology evidence="1 10">Multi-pass membrane protein</topology>
    </subcellularLocation>
</comment>
<dbReference type="GO" id="GO:0005886">
    <property type="term" value="C:plasma membrane"/>
    <property type="evidence" value="ECO:0007669"/>
    <property type="project" value="UniProtKB-SubCell"/>
</dbReference>
<feature type="transmembrane region" description="Helical" evidence="10">
    <location>
        <begin position="93"/>
        <end position="114"/>
    </location>
</feature>
<evidence type="ECO:0000256" key="2">
    <source>
        <dbReference type="ARBA" id="ARBA00022475"/>
    </source>
</evidence>
<keyword evidence="4 10" id="KW-1133">Transmembrane helix</keyword>
<dbReference type="EMBL" id="JAAOCX010000001">
    <property type="protein sequence ID" value="MBJ7631525.1"/>
    <property type="molecule type" value="Genomic_DNA"/>
</dbReference>
<feature type="transmembrane region" description="Helical" evidence="10">
    <location>
        <begin position="70"/>
        <end position="87"/>
    </location>
</feature>
<feature type="transmembrane region" description="Helical" evidence="10">
    <location>
        <begin position="37"/>
        <end position="58"/>
    </location>
</feature>
<dbReference type="Proteomes" id="UP000808038">
    <property type="component" value="Unassembled WGS sequence"/>
</dbReference>
<evidence type="ECO:0000256" key="3">
    <source>
        <dbReference type="ARBA" id="ARBA00022692"/>
    </source>
</evidence>
<comment type="function">
    <text evidence="9 10">Fluoride-specific ion channel. Important for reducing fluoride concentration in the cell, thus reducing its toxicity.</text>
</comment>
<keyword evidence="10" id="KW-0406">Ion transport</keyword>
<keyword evidence="10" id="KW-0915">Sodium</keyword>
<protein>
    <recommendedName>
        <fullName evidence="10">Fluoride-specific ion channel FluC</fullName>
    </recommendedName>
</protein>
<dbReference type="EMBL" id="JAAOCP010000001">
    <property type="protein sequence ID" value="MBJ7638064.1"/>
    <property type="molecule type" value="Genomic_DNA"/>
</dbReference>
<evidence type="ECO:0000256" key="5">
    <source>
        <dbReference type="ARBA" id="ARBA00023136"/>
    </source>
</evidence>
<keyword evidence="10" id="KW-0479">Metal-binding</keyword>
<evidence type="ECO:0000313" key="13">
    <source>
        <dbReference type="Proteomes" id="UP000728106"/>
    </source>
</evidence>
<accession>A0A0R2F6M7</accession>
<dbReference type="InterPro" id="IPR003691">
    <property type="entry name" value="FluC"/>
</dbReference>
<feature type="transmembrane region" description="Helical" evidence="10">
    <location>
        <begin position="9"/>
        <end position="31"/>
    </location>
</feature>
<dbReference type="GeneID" id="57978448"/>
<dbReference type="PANTHER" id="PTHR28259:SF1">
    <property type="entry name" value="FLUORIDE EXPORT PROTEIN 1-RELATED"/>
    <property type="match status" value="1"/>
</dbReference>
<dbReference type="GO" id="GO:0046872">
    <property type="term" value="F:metal ion binding"/>
    <property type="evidence" value="ECO:0007669"/>
    <property type="project" value="UniProtKB-KW"/>
</dbReference>
<comment type="caution">
    <text evidence="12">The sequence shown here is derived from an EMBL/GenBank/DDBJ whole genome shotgun (WGS) entry which is preliminary data.</text>
</comment>
<dbReference type="AlphaFoldDB" id="A0A0R2F6M7"/>
<feature type="binding site" evidence="10">
    <location>
        <position position="80"/>
    </location>
    <ligand>
        <name>Na(+)</name>
        <dbReference type="ChEBI" id="CHEBI:29101"/>
        <note>structural</note>
    </ligand>
</feature>
<dbReference type="RefSeq" id="WP_003608172.1">
    <property type="nucleotide sequence ID" value="NZ_ALXH01000132.1"/>
</dbReference>
<dbReference type="Pfam" id="PF02537">
    <property type="entry name" value="CRCB"/>
    <property type="match status" value="1"/>
</dbReference>
<comment type="catalytic activity">
    <reaction evidence="8">
        <text>fluoride(in) = fluoride(out)</text>
        <dbReference type="Rhea" id="RHEA:76159"/>
        <dbReference type="ChEBI" id="CHEBI:17051"/>
    </reaction>
    <physiologicalReaction direction="left-to-right" evidence="8">
        <dbReference type="Rhea" id="RHEA:76160"/>
    </physiologicalReaction>
</comment>
<comment type="similarity">
    <text evidence="7 10">Belongs to the fluoride channel Fluc/FEX (TC 1.A.43) family.</text>
</comment>
<dbReference type="OrthoDB" id="9815830at2"/>
<feature type="binding site" evidence="10">
    <location>
        <position position="77"/>
    </location>
    <ligand>
        <name>Na(+)</name>
        <dbReference type="ChEBI" id="CHEBI:29101"/>
        <note>structural</note>
    </ligand>
</feature>
<sequence>MDKLFWQRLVAVGVGGFFGGGLRELVALLIQVPAFPLSTLVINLTGTFLSAFLVVIWSKKITLAQPVADFIMVGVLGAYTTYSTAILDMVKHGWLIGFVYIVLSIVGGVLVVYAGRALAEKVVA</sequence>
<evidence type="ECO:0000256" key="1">
    <source>
        <dbReference type="ARBA" id="ARBA00004651"/>
    </source>
</evidence>